<evidence type="ECO:0000313" key="2">
    <source>
        <dbReference type="EMBL" id="KXN70852.1"/>
    </source>
</evidence>
<accession>A0A137P774</accession>
<name>A0A137P774_CONC2</name>
<dbReference type="AlphaFoldDB" id="A0A137P774"/>
<feature type="compositionally biased region" description="Low complexity" evidence="1">
    <location>
        <begin position="1"/>
        <end position="21"/>
    </location>
</feature>
<dbReference type="EMBL" id="KQ964491">
    <property type="protein sequence ID" value="KXN70852.1"/>
    <property type="molecule type" value="Genomic_DNA"/>
</dbReference>
<protein>
    <submittedName>
        <fullName evidence="2">Uncharacterized protein</fullName>
    </submittedName>
</protein>
<reference evidence="2 3" key="1">
    <citation type="journal article" date="2015" name="Genome Biol. Evol.">
        <title>Phylogenomic analyses indicate that early fungi evolved digesting cell walls of algal ancestors of land plants.</title>
        <authorList>
            <person name="Chang Y."/>
            <person name="Wang S."/>
            <person name="Sekimoto S."/>
            <person name="Aerts A.L."/>
            <person name="Choi C."/>
            <person name="Clum A."/>
            <person name="LaButti K.M."/>
            <person name="Lindquist E.A."/>
            <person name="Yee Ngan C."/>
            <person name="Ohm R.A."/>
            <person name="Salamov A.A."/>
            <person name="Grigoriev I.V."/>
            <person name="Spatafora J.W."/>
            <person name="Berbee M.L."/>
        </authorList>
    </citation>
    <scope>NUCLEOTIDE SEQUENCE [LARGE SCALE GENOMIC DNA]</scope>
    <source>
        <strain evidence="2 3">NRRL 28638</strain>
    </source>
</reference>
<feature type="non-terminal residue" evidence="2">
    <location>
        <position position="1"/>
    </location>
</feature>
<keyword evidence="3" id="KW-1185">Reference proteome</keyword>
<feature type="region of interest" description="Disordered" evidence="1">
    <location>
        <begin position="84"/>
        <end position="105"/>
    </location>
</feature>
<dbReference type="Proteomes" id="UP000070444">
    <property type="component" value="Unassembled WGS sequence"/>
</dbReference>
<organism evidence="2 3">
    <name type="scientific">Conidiobolus coronatus (strain ATCC 28846 / CBS 209.66 / NRRL 28638)</name>
    <name type="common">Delacroixia coronata</name>
    <dbReference type="NCBI Taxonomy" id="796925"/>
    <lineage>
        <taxon>Eukaryota</taxon>
        <taxon>Fungi</taxon>
        <taxon>Fungi incertae sedis</taxon>
        <taxon>Zoopagomycota</taxon>
        <taxon>Entomophthoromycotina</taxon>
        <taxon>Entomophthoromycetes</taxon>
        <taxon>Entomophthorales</taxon>
        <taxon>Ancylistaceae</taxon>
        <taxon>Conidiobolus</taxon>
    </lineage>
</organism>
<evidence type="ECO:0000313" key="3">
    <source>
        <dbReference type="Proteomes" id="UP000070444"/>
    </source>
</evidence>
<proteinExistence type="predicted"/>
<sequence length="169" mass="18328">GTSSKQQSNYNSSSSSISTQNLNKKVRRGQSKPVKDGGATGECRKIRASSGMNIRKVTQLLNKARGKAPPLKLNTALIKASALKSKNKASSKKSNTKAQSKKSALLPSKECGYKGKSATQYTTIAKNEDDLIKKFTAVKSYLKVLRDPKYKYFGAAKVGTQWTLSFGTD</sequence>
<feature type="region of interest" description="Disordered" evidence="1">
    <location>
        <begin position="1"/>
        <end position="50"/>
    </location>
</feature>
<evidence type="ECO:0000256" key="1">
    <source>
        <dbReference type="SAM" id="MobiDB-lite"/>
    </source>
</evidence>
<gene>
    <name evidence="2" type="ORF">CONCODRAFT_6559</name>
</gene>
<feature type="compositionally biased region" description="Basic residues" evidence="1">
    <location>
        <begin position="85"/>
        <end position="95"/>
    </location>
</feature>